<keyword evidence="3" id="KW-0804">Transcription</keyword>
<keyword evidence="2 4" id="KW-0238">DNA-binding</keyword>
<dbReference type="Pfam" id="PF00440">
    <property type="entry name" value="TetR_N"/>
    <property type="match status" value="1"/>
</dbReference>
<dbReference type="PRINTS" id="PR00455">
    <property type="entry name" value="HTHTETR"/>
</dbReference>
<dbReference type="PANTHER" id="PTHR47506">
    <property type="entry name" value="TRANSCRIPTIONAL REGULATORY PROTEIN"/>
    <property type="match status" value="1"/>
</dbReference>
<dbReference type="InterPro" id="IPR001647">
    <property type="entry name" value="HTH_TetR"/>
</dbReference>
<dbReference type="SUPFAM" id="SSF46689">
    <property type="entry name" value="Homeodomain-like"/>
    <property type="match status" value="1"/>
</dbReference>
<organism evidence="6 7">
    <name type="scientific">Pseudopedobacter saltans</name>
    <dbReference type="NCBI Taxonomy" id="151895"/>
    <lineage>
        <taxon>Bacteria</taxon>
        <taxon>Pseudomonadati</taxon>
        <taxon>Bacteroidota</taxon>
        <taxon>Sphingobacteriia</taxon>
        <taxon>Sphingobacteriales</taxon>
        <taxon>Sphingobacteriaceae</taxon>
        <taxon>Pseudopedobacter</taxon>
    </lineage>
</organism>
<dbReference type="PANTHER" id="PTHR47506:SF1">
    <property type="entry name" value="HTH-TYPE TRANSCRIPTIONAL REGULATOR YJDC"/>
    <property type="match status" value="1"/>
</dbReference>
<name>A0A2W5EK91_9SPHI</name>
<feature type="DNA-binding region" description="H-T-H motif" evidence="4">
    <location>
        <begin position="24"/>
        <end position="43"/>
    </location>
</feature>
<evidence type="ECO:0000256" key="3">
    <source>
        <dbReference type="ARBA" id="ARBA00023163"/>
    </source>
</evidence>
<evidence type="ECO:0000256" key="1">
    <source>
        <dbReference type="ARBA" id="ARBA00023015"/>
    </source>
</evidence>
<feature type="domain" description="HTH tetR-type" evidence="5">
    <location>
        <begin position="1"/>
        <end position="61"/>
    </location>
</feature>
<dbReference type="GO" id="GO:0003677">
    <property type="term" value="F:DNA binding"/>
    <property type="evidence" value="ECO:0007669"/>
    <property type="project" value="UniProtKB-UniRule"/>
</dbReference>
<dbReference type="SUPFAM" id="SSF48498">
    <property type="entry name" value="Tetracyclin repressor-like, C-terminal domain"/>
    <property type="match status" value="1"/>
</dbReference>
<proteinExistence type="predicted"/>
<dbReference type="Gene3D" id="1.10.357.10">
    <property type="entry name" value="Tetracycline Repressor, domain 2"/>
    <property type="match status" value="1"/>
</dbReference>
<sequence>METKEQLIEIASELLIDNGYNAFSYKTISEKIGIKTSSIHYHFPSKVDLGISVVKKHQQAMEELIARTQNAPAIKKLEKIFTYYKRLAQAQKVCIVGALTSDISTLEEPLKMEIIRFSSQVIDFIVAIFEQGQYENTIAQFPTNQIKARNVIATMVALVQFRRIDHDYTSFAASMDVLWNELTIKN</sequence>
<gene>
    <name evidence="6" type="ORF">DI598_16285</name>
</gene>
<evidence type="ECO:0000313" key="6">
    <source>
        <dbReference type="EMBL" id="PZP42973.1"/>
    </source>
</evidence>
<evidence type="ECO:0000313" key="7">
    <source>
        <dbReference type="Proteomes" id="UP000249645"/>
    </source>
</evidence>
<dbReference type="EMBL" id="QFOI01000397">
    <property type="protein sequence ID" value="PZP42973.1"/>
    <property type="molecule type" value="Genomic_DNA"/>
</dbReference>
<dbReference type="PROSITE" id="PS50977">
    <property type="entry name" value="HTH_TETR_2"/>
    <property type="match status" value="1"/>
</dbReference>
<evidence type="ECO:0000256" key="4">
    <source>
        <dbReference type="PROSITE-ProRule" id="PRU00335"/>
    </source>
</evidence>
<evidence type="ECO:0000256" key="2">
    <source>
        <dbReference type="ARBA" id="ARBA00023125"/>
    </source>
</evidence>
<reference evidence="6 7" key="1">
    <citation type="submission" date="2017-11" db="EMBL/GenBank/DDBJ databases">
        <title>Infants hospitalized years apart are colonized by the same room-sourced microbial strains.</title>
        <authorList>
            <person name="Brooks B."/>
            <person name="Olm M.R."/>
            <person name="Firek B.A."/>
            <person name="Baker R."/>
            <person name="Thomas B.C."/>
            <person name="Morowitz M.J."/>
            <person name="Banfield J.F."/>
        </authorList>
    </citation>
    <scope>NUCLEOTIDE SEQUENCE [LARGE SCALE GENOMIC DNA]</scope>
    <source>
        <strain evidence="6">S2_009_000_R2_76</strain>
    </source>
</reference>
<evidence type="ECO:0000259" key="5">
    <source>
        <dbReference type="PROSITE" id="PS50977"/>
    </source>
</evidence>
<dbReference type="Proteomes" id="UP000249645">
    <property type="component" value="Unassembled WGS sequence"/>
</dbReference>
<dbReference type="InterPro" id="IPR009057">
    <property type="entry name" value="Homeodomain-like_sf"/>
</dbReference>
<dbReference type="AlphaFoldDB" id="A0A2W5EK91"/>
<accession>A0A2W5EK91</accession>
<dbReference type="InterPro" id="IPR036271">
    <property type="entry name" value="Tet_transcr_reg_TetR-rel_C_sf"/>
</dbReference>
<comment type="caution">
    <text evidence="6">The sequence shown here is derived from an EMBL/GenBank/DDBJ whole genome shotgun (WGS) entry which is preliminary data.</text>
</comment>
<protein>
    <submittedName>
        <fullName evidence="6">TetR/AcrR family transcriptional regulator</fullName>
    </submittedName>
</protein>
<keyword evidence="1" id="KW-0805">Transcription regulation</keyword>